<dbReference type="GO" id="GO:0032267">
    <property type="term" value="F:tRNA(Ile)-lysidine synthase activity"/>
    <property type="evidence" value="ECO:0007669"/>
    <property type="project" value="UniProtKB-EC"/>
</dbReference>
<evidence type="ECO:0000256" key="1">
    <source>
        <dbReference type="ARBA" id="ARBA00004496"/>
    </source>
</evidence>
<evidence type="ECO:0000256" key="4">
    <source>
        <dbReference type="ARBA" id="ARBA00022694"/>
    </source>
</evidence>
<dbReference type="Pfam" id="PF11734">
    <property type="entry name" value="TilS_C"/>
    <property type="match status" value="1"/>
</dbReference>
<dbReference type="HAMAP" id="MF_01161">
    <property type="entry name" value="tRNA_Ile_lys_synt"/>
    <property type="match status" value="1"/>
</dbReference>
<comment type="catalytic activity">
    <reaction evidence="7 8">
        <text>cytidine(34) in tRNA(Ile2) + L-lysine + ATP = lysidine(34) in tRNA(Ile2) + AMP + diphosphate + H(+)</text>
        <dbReference type="Rhea" id="RHEA:43744"/>
        <dbReference type="Rhea" id="RHEA-COMP:10625"/>
        <dbReference type="Rhea" id="RHEA-COMP:10670"/>
        <dbReference type="ChEBI" id="CHEBI:15378"/>
        <dbReference type="ChEBI" id="CHEBI:30616"/>
        <dbReference type="ChEBI" id="CHEBI:32551"/>
        <dbReference type="ChEBI" id="CHEBI:33019"/>
        <dbReference type="ChEBI" id="CHEBI:82748"/>
        <dbReference type="ChEBI" id="CHEBI:83665"/>
        <dbReference type="ChEBI" id="CHEBI:456215"/>
        <dbReference type="EC" id="6.3.4.19"/>
    </reaction>
</comment>
<protein>
    <recommendedName>
        <fullName evidence="8">tRNA(Ile)-lysidine synthase</fullName>
        <ecNumber evidence="8">6.3.4.19</ecNumber>
    </recommendedName>
    <alternativeName>
        <fullName evidence="8">tRNA(Ile)-2-lysyl-cytidine synthase</fullName>
    </alternativeName>
    <alternativeName>
        <fullName evidence="8">tRNA(Ile)-lysidine synthetase</fullName>
    </alternativeName>
</protein>
<proteinExistence type="inferred from homology"/>
<dbReference type="EMBL" id="CP122539">
    <property type="protein sequence ID" value="WGH74190.1"/>
    <property type="molecule type" value="Genomic_DNA"/>
</dbReference>
<dbReference type="Gene3D" id="3.40.50.620">
    <property type="entry name" value="HUPs"/>
    <property type="match status" value="1"/>
</dbReference>
<dbReference type="Proteomes" id="UP001232001">
    <property type="component" value="Chromosome"/>
</dbReference>
<dbReference type="PANTHER" id="PTHR43033:SF1">
    <property type="entry name" value="TRNA(ILE)-LYSIDINE SYNTHASE-RELATED"/>
    <property type="match status" value="1"/>
</dbReference>
<dbReference type="InterPro" id="IPR011063">
    <property type="entry name" value="TilS/TtcA_N"/>
</dbReference>
<dbReference type="SUPFAM" id="SSF56037">
    <property type="entry name" value="PheT/TilS domain"/>
    <property type="match status" value="1"/>
</dbReference>
<keyword evidence="5 8" id="KW-0547">Nucleotide-binding</keyword>
<comment type="subcellular location">
    <subcellularLocation>
        <location evidence="1 8">Cytoplasm</location>
    </subcellularLocation>
</comment>
<evidence type="ECO:0000256" key="6">
    <source>
        <dbReference type="ARBA" id="ARBA00022840"/>
    </source>
</evidence>
<organism evidence="10 11">
    <name type="scientific">Tenacibaculum tangerinum</name>
    <dbReference type="NCBI Taxonomy" id="3038772"/>
    <lineage>
        <taxon>Bacteria</taxon>
        <taxon>Pseudomonadati</taxon>
        <taxon>Bacteroidota</taxon>
        <taxon>Flavobacteriia</taxon>
        <taxon>Flavobacteriales</taxon>
        <taxon>Flavobacteriaceae</taxon>
        <taxon>Tenacibaculum</taxon>
    </lineage>
</organism>
<evidence type="ECO:0000256" key="7">
    <source>
        <dbReference type="ARBA" id="ARBA00048539"/>
    </source>
</evidence>
<dbReference type="InterPro" id="IPR012796">
    <property type="entry name" value="Lysidine-tRNA-synth_C"/>
</dbReference>
<evidence type="ECO:0000256" key="3">
    <source>
        <dbReference type="ARBA" id="ARBA00022598"/>
    </source>
</evidence>
<evidence type="ECO:0000256" key="8">
    <source>
        <dbReference type="HAMAP-Rule" id="MF_01161"/>
    </source>
</evidence>
<feature type="domain" description="Lysidine-tRNA(Ile) synthetase C-terminal" evidence="9">
    <location>
        <begin position="362"/>
        <end position="435"/>
    </location>
</feature>
<dbReference type="SUPFAM" id="SSF52402">
    <property type="entry name" value="Adenine nucleotide alpha hydrolases-like"/>
    <property type="match status" value="1"/>
</dbReference>
<dbReference type="SMART" id="SM00977">
    <property type="entry name" value="TilS_C"/>
    <property type="match status" value="1"/>
</dbReference>
<dbReference type="CDD" id="cd01992">
    <property type="entry name" value="TilS_N"/>
    <property type="match status" value="1"/>
</dbReference>
<dbReference type="InterPro" id="IPR014729">
    <property type="entry name" value="Rossmann-like_a/b/a_fold"/>
</dbReference>
<dbReference type="Pfam" id="PF01171">
    <property type="entry name" value="ATP_bind_3"/>
    <property type="match status" value="1"/>
</dbReference>
<dbReference type="NCBIfam" id="TIGR02433">
    <property type="entry name" value="lysidine_TilS_C"/>
    <property type="match status" value="1"/>
</dbReference>
<keyword evidence="11" id="KW-1185">Reference proteome</keyword>
<accession>A0ABY8L269</accession>
<dbReference type="InterPro" id="IPR012094">
    <property type="entry name" value="tRNA_Ile_lys_synt"/>
</dbReference>
<evidence type="ECO:0000313" key="10">
    <source>
        <dbReference type="EMBL" id="WGH74190.1"/>
    </source>
</evidence>
<gene>
    <name evidence="8 10" type="primary">tilS</name>
    <name evidence="10" type="ORF">P8625_08650</name>
</gene>
<sequence>MLQELASHIDEQFSFLKDKGLLIAISGGVDSVVLTHLLHKLQFKISLAHCNFQLRGKESDLDEQFVQKLGDRLTIETFTTRFNTREYAVENKLSIQLAARELRYNWFDKLRKENAFDYILTAHHADDNLETFLINFTRGTGLEGLTGIPSINKNVVRPLLIFSREEIFSFATENNIEWQEDKSNAEKKYVRNKIRHDVIPVLKELNPSLLKSFNKTIDYLQQSQQIIDNKIKEISSKILLKEGDLLKINIEEMLKLTNPKAYLYQLLKPYGFREWDDVFDLIYAQSGRRILTKFYTLLKDRDFLLLLPTDEESLCKNEHFIIHKENKRITVPIELIFENVKKQTTISTNSIYVDSELLDYPLSLRRWISGDYFYPKGMQGRKKVSKYFKDEKISIVNKNKIWLLCSGKNEIIWIIGKRQDRRFLPTEKTTNLLKISI</sequence>
<reference evidence="10 11" key="1">
    <citation type="submission" date="2023-04" db="EMBL/GenBank/DDBJ databases">
        <title>Tenacibaculum tangerinum sp. nov., isolated from sea tidal flat of South Korea.</title>
        <authorList>
            <person name="Lee S.H."/>
            <person name="Kim J.-J."/>
        </authorList>
    </citation>
    <scope>NUCLEOTIDE SEQUENCE [LARGE SCALE GENOMIC DNA]</scope>
    <source>
        <strain evidence="10 11">GRR-S3-23</strain>
    </source>
</reference>
<dbReference type="InterPro" id="IPR012795">
    <property type="entry name" value="tRNA_Ile_lys_synt_N"/>
</dbReference>
<evidence type="ECO:0000313" key="11">
    <source>
        <dbReference type="Proteomes" id="UP001232001"/>
    </source>
</evidence>
<name>A0ABY8L269_9FLAO</name>
<keyword evidence="4 8" id="KW-0819">tRNA processing</keyword>
<keyword evidence="6 8" id="KW-0067">ATP-binding</keyword>
<comment type="function">
    <text evidence="8">Ligates lysine onto the cytidine present at position 34 of the AUA codon-specific tRNA(Ile) that contains the anticodon CAU, in an ATP-dependent manner. Cytidine is converted to lysidine, thus changing the amino acid specificity of the tRNA from methionine to isoleucine.</text>
</comment>
<evidence type="ECO:0000259" key="9">
    <source>
        <dbReference type="SMART" id="SM00977"/>
    </source>
</evidence>
<keyword evidence="3 8" id="KW-0436">Ligase</keyword>
<feature type="binding site" evidence="8">
    <location>
        <begin position="26"/>
        <end position="31"/>
    </location>
    <ligand>
        <name>ATP</name>
        <dbReference type="ChEBI" id="CHEBI:30616"/>
    </ligand>
</feature>
<keyword evidence="2 8" id="KW-0963">Cytoplasm</keyword>
<evidence type="ECO:0000256" key="2">
    <source>
        <dbReference type="ARBA" id="ARBA00022490"/>
    </source>
</evidence>
<comment type="similarity">
    <text evidence="8">Belongs to the tRNA(Ile)-lysidine synthase family.</text>
</comment>
<comment type="domain">
    <text evidence="8">The N-terminal region contains the highly conserved SGGXDS motif, predicted to be a P-loop motif involved in ATP binding.</text>
</comment>
<dbReference type="EC" id="6.3.4.19" evidence="8"/>
<dbReference type="PANTHER" id="PTHR43033">
    <property type="entry name" value="TRNA(ILE)-LYSIDINE SYNTHASE-RELATED"/>
    <property type="match status" value="1"/>
</dbReference>
<dbReference type="NCBIfam" id="TIGR02432">
    <property type="entry name" value="lysidine_TilS_N"/>
    <property type="match status" value="1"/>
</dbReference>
<evidence type="ECO:0000256" key="5">
    <source>
        <dbReference type="ARBA" id="ARBA00022741"/>
    </source>
</evidence>